<proteinExistence type="predicted"/>
<protein>
    <submittedName>
        <fullName evidence="1">Uncharacterized protein</fullName>
    </submittedName>
</protein>
<evidence type="ECO:0000313" key="1">
    <source>
        <dbReference type="EMBL" id="EPZ34911.1"/>
    </source>
</evidence>
<dbReference type="EMBL" id="KE560903">
    <property type="protein sequence ID" value="EPZ34911.1"/>
    <property type="molecule type" value="Genomic_DNA"/>
</dbReference>
<gene>
    <name evidence="1" type="ORF">O9G_001641</name>
</gene>
<accession>A0A075B1R5</accession>
<name>A0A075B1R5_ROZAC</name>
<reference evidence="1 2" key="1">
    <citation type="journal article" date="2013" name="Curr. Biol.">
        <title>Shared signatures of parasitism and phylogenomics unite Cryptomycota and microsporidia.</title>
        <authorList>
            <person name="James T.Y."/>
            <person name="Pelin A."/>
            <person name="Bonen L."/>
            <person name="Ahrendt S."/>
            <person name="Sain D."/>
            <person name="Corradi N."/>
            <person name="Stajich J.E."/>
        </authorList>
    </citation>
    <scope>NUCLEOTIDE SEQUENCE [LARGE SCALE GENOMIC DNA]</scope>
    <source>
        <strain evidence="1 2">CSF55</strain>
    </source>
</reference>
<dbReference type="HOGENOM" id="CLU_2470363_0_0_1"/>
<dbReference type="AlphaFoldDB" id="A0A075B1R5"/>
<keyword evidence="2" id="KW-1185">Reference proteome</keyword>
<organism evidence="1 2">
    <name type="scientific">Rozella allomycis (strain CSF55)</name>
    <dbReference type="NCBI Taxonomy" id="988480"/>
    <lineage>
        <taxon>Eukaryota</taxon>
        <taxon>Fungi</taxon>
        <taxon>Fungi incertae sedis</taxon>
        <taxon>Cryptomycota</taxon>
        <taxon>Cryptomycota incertae sedis</taxon>
        <taxon>Rozella</taxon>
    </lineage>
</organism>
<dbReference type="Proteomes" id="UP000030755">
    <property type="component" value="Unassembled WGS sequence"/>
</dbReference>
<evidence type="ECO:0000313" key="2">
    <source>
        <dbReference type="Proteomes" id="UP000030755"/>
    </source>
</evidence>
<sequence length="88" mass="10203">MAKLVDYNDKLAEENLEITKVLDRADWSFAYYELLSRQLNTDNPNNPNTFLDEIVNSIKLMKINNPLQVQGKKFEVINGIEGGCKYYE</sequence>